<proteinExistence type="predicted"/>
<reference evidence="2 3" key="1">
    <citation type="submission" date="2018-12" db="EMBL/GenBank/DDBJ databases">
        <authorList>
            <consortium name="Pathogen Informatics"/>
        </authorList>
    </citation>
    <scope>NUCLEOTIDE SEQUENCE [LARGE SCALE GENOMIC DNA]</scope>
    <source>
        <strain evidence="2 3">NCTC7406</strain>
    </source>
</reference>
<organism evidence="2 3">
    <name type="scientific">Salmonella enterica subsp. enterica serovar Sanjuan</name>
    <dbReference type="NCBI Taxonomy" id="1160765"/>
    <lineage>
        <taxon>Bacteria</taxon>
        <taxon>Pseudomonadati</taxon>
        <taxon>Pseudomonadota</taxon>
        <taxon>Gammaproteobacteria</taxon>
        <taxon>Enterobacterales</taxon>
        <taxon>Enterobacteriaceae</taxon>
        <taxon>Salmonella</taxon>
    </lineage>
</organism>
<feature type="signal peptide" evidence="1">
    <location>
        <begin position="1"/>
        <end position="21"/>
    </location>
</feature>
<dbReference type="AlphaFoldDB" id="A0A3S5DB70"/>
<feature type="chain" id="PRO_5018566578" evidence="1">
    <location>
        <begin position="22"/>
        <end position="54"/>
    </location>
</feature>
<protein>
    <submittedName>
        <fullName evidence="2">Uncharacterized protein</fullName>
    </submittedName>
</protein>
<gene>
    <name evidence="2" type="ORF">NCTC7406_00846</name>
</gene>
<dbReference type="Proteomes" id="UP000276345">
    <property type="component" value="Chromosome"/>
</dbReference>
<dbReference type="EMBL" id="LR134142">
    <property type="protein sequence ID" value="VEA03402.1"/>
    <property type="molecule type" value="Genomic_DNA"/>
</dbReference>
<sequence length="54" mass="5791">MKRRRFAGVLLLMALTGALSGCEMSKKIGQVIANPGIRWAILNSSPPRDAHAAD</sequence>
<dbReference type="PROSITE" id="PS51257">
    <property type="entry name" value="PROKAR_LIPOPROTEIN"/>
    <property type="match status" value="1"/>
</dbReference>
<name>A0A3S5DB70_SALET</name>
<evidence type="ECO:0000256" key="1">
    <source>
        <dbReference type="SAM" id="SignalP"/>
    </source>
</evidence>
<keyword evidence="1" id="KW-0732">Signal</keyword>
<accession>A0A3S5DB70</accession>
<evidence type="ECO:0000313" key="3">
    <source>
        <dbReference type="Proteomes" id="UP000276345"/>
    </source>
</evidence>
<evidence type="ECO:0000313" key="2">
    <source>
        <dbReference type="EMBL" id="VEA03402.1"/>
    </source>
</evidence>